<name>A0ABR4C3Q7_9HELO</name>
<comment type="caution">
    <text evidence="3">The sequence shown here is derived from an EMBL/GenBank/DDBJ whole genome shotgun (WGS) entry which is preliminary data.</text>
</comment>
<organism evidence="3 4">
    <name type="scientific">Oculimacula yallundae</name>
    <dbReference type="NCBI Taxonomy" id="86028"/>
    <lineage>
        <taxon>Eukaryota</taxon>
        <taxon>Fungi</taxon>
        <taxon>Dikarya</taxon>
        <taxon>Ascomycota</taxon>
        <taxon>Pezizomycotina</taxon>
        <taxon>Leotiomycetes</taxon>
        <taxon>Helotiales</taxon>
        <taxon>Ploettnerulaceae</taxon>
        <taxon>Oculimacula</taxon>
    </lineage>
</organism>
<evidence type="ECO:0008006" key="5">
    <source>
        <dbReference type="Google" id="ProtNLM"/>
    </source>
</evidence>
<evidence type="ECO:0000313" key="3">
    <source>
        <dbReference type="EMBL" id="KAL2064285.1"/>
    </source>
</evidence>
<dbReference type="InterPro" id="IPR050228">
    <property type="entry name" value="Carboxylesterase_BioH"/>
</dbReference>
<keyword evidence="2" id="KW-0732">Signal</keyword>
<feature type="region of interest" description="Disordered" evidence="1">
    <location>
        <begin position="144"/>
        <end position="167"/>
    </location>
</feature>
<feature type="chain" id="PRO_5047365064" description="Alpha/beta-hydrolase" evidence="2">
    <location>
        <begin position="19"/>
        <end position="399"/>
    </location>
</feature>
<evidence type="ECO:0000256" key="2">
    <source>
        <dbReference type="SAM" id="SignalP"/>
    </source>
</evidence>
<evidence type="ECO:0000256" key="1">
    <source>
        <dbReference type="SAM" id="MobiDB-lite"/>
    </source>
</evidence>
<dbReference type="PANTHER" id="PTHR43194:SF4">
    <property type="entry name" value="AB HYDROLASE-1 DOMAIN-CONTAINING PROTEIN"/>
    <property type="match status" value="1"/>
</dbReference>
<dbReference type="Proteomes" id="UP001595075">
    <property type="component" value="Unassembled WGS sequence"/>
</dbReference>
<proteinExistence type="predicted"/>
<dbReference type="CDD" id="cd12809">
    <property type="entry name" value="Esterase_713_like-2"/>
    <property type="match status" value="1"/>
</dbReference>
<feature type="signal peptide" evidence="2">
    <location>
        <begin position="1"/>
        <end position="18"/>
    </location>
</feature>
<accession>A0ABR4C3Q7</accession>
<feature type="compositionally biased region" description="Polar residues" evidence="1">
    <location>
        <begin position="144"/>
        <end position="163"/>
    </location>
</feature>
<dbReference type="SUPFAM" id="SSF53474">
    <property type="entry name" value="alpha/beta-Hydrolases"/>
    <property type="match status" value="1"/>
</dbReference>
<protein>
    <recommendedName>
        <fullName evidence="5">Alpha/beta-hydrolase</fullName>
    </recommendedName>
</protein>
<sequence>MLLLWSAILACVAGTVHATDCTGINGIKPACRSQETAYYRDVFWVGGQYVSGPIGLLTNDQMYVEKLTPTCGIKQPYPLVFFHGGGVSGGTWLNTPDNRKGFASHFLDMGYMVYIVDQTSVGRGTQNDLTGYPLRIGSTSNITTSGFTSPETSNGYPQSQQHHQWPGSGQIGDAVFDAFQASFIPLTSNNTRQELSMRASGCKLLSLIGPSFLVAHSIGSVHPILLADECPSLVVGSVNLEPGNIPFQSYIGNTTSPVGRSAARPFGLTVTNLNFSPPISNYTDLVTETVGEDTPALRSCILQASGTNNTVHTLPNVAKVPYVLFTGQASPHITYDHCVVQFLNQAGVKTDWIKLADVGVGGNGHFGYLEANSEEFFKVVEKWIRDEAGALGRYRRRSG</sequence>
<reference evidence="3 4" key="1">
    <citation type="journal article" date="2024" name="Commun. Biol.">
        <title>Comparative genomic analysis of thermophilic fungi reveals convergent evolutionary adaptations and gene losses.</title>
        <authorList>
            <person name="Steindorff A.S."/>
            <person name="Aguilar-Pontes M.V."/>
            <person name="Robinson A.J."/>
            <person name="Andreopoulos B."/>
            <person name="LaButti K."/>
            <person name="Kuo A."/>
            <person name="Mondo S."/>
            <person name="Riley R."/>
            <person name="Otillar R."/>
            <person name="Haridas S."/>
            <person name="Lipzen A."/>
            <person name="Grimwood J."/>
            <person name="Schmutz J."/>
            <person name="Clum A."/>
            <person name="Reid I.D."/>
            <person name="Moisan M.C."/>
            <person name="Butler G."/>
            <person name="Nguyen T.T.M."/>
            <person name="Dewar K."/>
            <person name="Conant G."/>
            <person name="Drula E."/>
            <person name="Henrissat B."/>
            <person name="Hansel C."/>
            <person name="Singer S."/>
            <person name="Hutchinson M.I."/>
            <person name="de Vries R.P."/>
            <person name="Natvig D.O."/>
            <person name="Powell A.J."/>
            <person name="Tsang A."/>
            <person name="Grigoriev I.V."/>
        </authorList>
    </citation>
    <scope>NUCLEOTIDE SEQUENCE [LARGE SCALE GENOMIC DNA]</scope>
    <source>
        <strain evidence="3 4">CBS 494.80</strain>
    </source>
</reference>
<gene>
    <name evidence="3" type="ORF">VTL71DRAFT_4779</name>
</gene>
<dbReference type="Gene3D" id="3.40.50.1820">
    <property type="entry name" value="alpha/beta hydrolase"/>
    <property type="match status" value="1"/>
</dbReference>
<dbReference type="EMBL" id="JAZHXI010000014">
    <property type="protein sequence ID" value="KAL2064285.1"/>
    <property type="molecule type" value="Genomic_DNA"/>
</dbReference>
<evidence type="ECO:0000313" key="4">
    <source>
        <dbReference type="Proteomes" id="UP001595075"/>
    </source>
</evidence>
<dbReference type="PANTHER" id="PTHR43194">
    <property type="entry name" value="HYDROLASE ALPHA/BETA FOLD FAMILY"/>
    <property type="match status" value="1"/>
</dbReference>
<dbReference type="InterPro" id="IPR029058">
    <property type="entry name" value="AB_hydrolase_fold"/>
</dbReference>
<keyword evidence="4" id="KW-1185">Reference proteome</keyword>